<feature type="coiled-coil region" evidence="1">
    <location>
        <begin position="1244"/>
        <end position="1288"/>
    </location>
</feature>
<sequence length="1352" mass="153449">MADIKVKLRCSQEQFVDMLQKYYTQQLVQLEDPDAVPDWVMLSFRNELSQIFKDFKGYPKITQGQWIRILKTALQDAQDGWPSECIPLPQPAQPAQPAKSDTFDATLSKFQDMEKELNAQPDHEVMEVPDKVLWTQKGGQGLYQLQPNDPPQEHNGWSQEVVQRYYTEVLRMDPLPWGAFVAPQFRQAQFKPPEPDPPAGFSAATASSSTGKGSGRPHQPFNVLDAALSNMQRSSVWKPQPIRTANDAQGYVKSELQKLNINEIDKLLDSSESDQKLSDLDNVPDLIEDMKSKILLLEQALESQELTMLRLRQHAKNMEEEQGELRALHAELQLSVKRSQSYWEQKLSQDLLNKEALRKFMGVEQLLQALSVALQRENARAVLRRLPQQTTSPASPRPSRANAHVLHQPEGFSQASEATAFSPRQLGTLHSNRVALLASLILPAWNILTLEKFSLSPKVVALTAEMADIKVKLRCSQEQFVDMLQKYYTQQLVQLEDPDAVPDWVMLSFRNELSQIFKDFKGYPKITQGQWIRILKTALQDAQDMEKELNAQPDHEVMEVPDKVLWTQKGGQGRYQLQPNDPPQEHNGWSQEVVQRYYTEVLRMDPLPWGAFVAPQFRQAQFKPPEPDPPAGFSAATASSSTGKGSGRPHQPFDVLDAALSNMQRSSVWKPQPIRTANDAQGYVKSELQKLNINEIDKLLDNSESDQKLSDLDNVPDLIEDMKSKILLLEQALESQELTMLRLRKDAKNMEEEQGELRALHAELQLSVKRSQSYWEQKLSQDLVNKEALRKFMERIAERQSQLASAEAGDARLLELRGALQEAEKAVWVTSGIFYRQVSTGIWIGATSAFQQRLAQREQLATELSFLEGMLHGGEADGESSRTFEVFRRVGVEQLLQALSVALQRENARAVLRRLPQQTTSPASPRPSRANAHVLHQPEGFSQASEATAFSPRQLGTLHSNRVALLASLILPAWNILLTLEKFSLSPKVVALTAEMADIKVKLRCSQEQFVDMLQKYYTQQLVQLEDPDAVPDWVMLSFRNELSQIFKDFKGYPKITQGQWIRIPKTALQDAQDMEKELNAQPDHEVMEVPDKVLWTQKGGKGRYQLQPNDPPQEHNGWSQEVVQRYYTEVLRMDPLPWGAFVAPQFRQAQFKPPEPDPPAGFSAATASSSTGKGSGRPHQDAALSNMQGSSVWKPQPIRTANDAQGYVKSELQKLNINEIDKLLDNSESDQKLSDLDNVPDLIEDMKSKILLLEQALESQELTMLRLRKDAKNMEEEQGELRALHAELQLSVKRSQSYWEQKLSQDLVNKEALRKFMETHQMSELDLRQLMQKSPQIDHKPQDSVKEVVDV</sequence>
<evidence type="ECO:0000313" key="5">
    <source>
        <dbReference type="Proteomes" id="UP001152797"/>
    </source>
</evidence>
<evidence type="ECO:0000313" key="4">
    <source>
        <dbReference type="EMBL" id="CAL4787230.1"/>
    </source>
</evidence>
<feature type="region of interest" description="Disordered" evidence="2">
    <location>
        <begin position="189"/>
        <end position="218"/>
    </location>
</feature>
<feature type="compositionally biased region" description="Low complexity" evidence="2">
    <location>
        <begin position="631"/>
        <end position="643"/>
    </location>
</feature>
<reference evidence="3" key="1">
    <citation type="submission" date="2022-10" db="EMBL/GenBank/DDBJ databases">
        <authorList>
            <person name="Chen Y."/>
            <person name="Dougan E. K."/>
            <person name="Chan C."/>
            <person name="Rhodes N."/>
            <person name="Thang M."/>
        </authorList>
    </citation>
    <scope>NUCLEOTIDE SEQUENCE</scope>
</reference>
<name>A0A9P1G4Q1_9DINO</name>
<evidence type="ECO:0000256" key="2">
    <source>
        <dbReference type="SAM" id="MobiDB-lite"/>
    </source>
</evidence>
<feature type="compositionally biased region" description="Low complexity" evidence="2">
    <location>
        <begin position="199"/>
        <end position="211"/>
    </location>
</feature>
<protein>
    <submittedName>
        <fullName evidence="4">Kinesin-like protein</fullName>
    </submittedName>
</protein>
<feature type="compositionally biased region" description="Polar residues" evidence="2">
    <location>
        <begin position="1184"/>
        <end position="1194"/>
    </location>
</feature>
<feature type="coiled-coil region" evidence="1">
    <location>
        <begin position="287"/>
        <end position="331"/>
    </location>
</feature>
<comment type="caution">
    <text evidence="3">The sequence shown here is derived from an EMBL/GenBank/DDBJ whole genome shotgun (WGS) entry which is preliminary data.</text>
</comment>
<dbReference type="EMBL" id="CAMXCT010002699">
    <property type="protein sequence ID" value="CAI3999918.1"/>
    <property type="molecule type" value="Genomic_DNA"/>
</dbReference>
<dbReference type="Proteomes" id="UP001152797">
    <property type="component" value="Unassembled WGS sequence"/>
</dbReference>
<feature type="compositionally biased region" description="Low complexity" evidence="2">
    <location>
        <begin position="1161"/>
        <end position="1173"/>
    </location>
</feature>
<evidence type="ECO:0000256" key="1">
    <source>
        <dbReference type="SAM" id="Coils"/>
    </source>
</evidence>
<feature type="coiled-coil region" evidence="1">
    <location>
        <begin position="719"/>
        <end position="763"/>
    </location>
</feature>
<keyword evidence="5" id="KW-1185">Reference proteome</keyword>
<organism evidence="3">
    <name type="scientific">Cladocopium goreaui</name>
    <dbReference type="NCBI Taxonomy" id="2562237"/>
    <lineage>
        <taxon>Eukaryota</taxon>
        <taxon>Sar</taxon>
        <taxon>Alveolata</taxon>
        <taxon>Dinophyceae</taxon>
        <taxon>Suessiales</taxon>
        <taxon>Symbiodiniaceae</taxon>
        <taxon>Cladocopium</taxon>
    </lineage>
</organism>
<keyword evidence="1" id="KW-0175">Coiled coil</keyword>
<dbReference type="EMBL" id="CAMXCT030002699">
    <property type="protein sequence ID" value="CAL4787230.1"/>
    <property type="molecule type" value="Genomic_DNA"/>
</dbReference>
<gene>
    <name evidence="3" type="ORF">C1SCF055_LOCUS26075</name>
</gene>
<dbReference type="EMBL" id="CAMXCT020002699">
    <property type="protein sequence ID" value="CAL1153293.1"/>
    <property type="molecule type" value="Genomic_DNA"/>
</dbReference>
<accession>A0A9P1G4Q1</accession>
<feature type="region of interest" description="Disordered" evidence="2">
    <location>
        <begin position="1151"/>
        <end position="1195"/>
    </location>
</feature>
<evidence type="ECO:0000313" key="3">
    <source>
        <dbReference type="EMBL" id="CAI3999918.1"/>
    </source>
</evidence>
<reference evidence="4 5" key="2">
    <citation type="submission" date="2024-05" db="EMBL/GenBank/DDBJ databases">
        <authorList>
            <person name="Chen Y."/>
            <person name="Shah S."/>
            <person name="Dougan E. K."/>
            <person name="Thang M."/>
            <person name="Chan C."/>
        </authorList>
    </citation>
    <scope>NUCLEOTIDE SEQUENCE [LARGE SCALE GENOMIC DNA]</scope>
</reference>
<proteinExistence type="predicted"/>
<feature type="region of interest" description="Disordered" evidence="2">
    <location>
        <begin position="621"/>
        <end position="653"/>
    </location>
</feature>